<dbReference type="PANTHER" id="PTHR44140:SF2">
    <property type="entry name" value="LD25575P"/>
    <property type="match status" value="1"/>
</dbReference>
<dbReference type="SMART" id="SM00271">
    <property type="entry name" value="DnaJ"/>
    <property type="match status" value="1"/>
</dbReference>
<keyword evidence="2" id="KW-0732">Signal</keyword>
<name>A0AAD9QT13_ACRCE</name>
<dbReference type="GO" id="GO:0005783">
    <property type="term" value="C:endoplasmic reticulum"/>
    <property type="evidence" value="ECO:0007669"/>
    <property type="project" value="UniProtKB-SubCell"/>
</dbReference>
<keyword evidence="4" id="KW-0802">TPR repeat</keyword>
<comment type="caution">
    <text evidence="8">The sequence shown here is derived from an EMBL/GenBank/DDBJ whole genome shotgun (WGS) entry which is preliminary data.</text>
</comment>
<comment type="subcellular location">
    <subcellularLocation>
        <location evidence="1">Endoplasmic reticulum</location>
    </subcellularLocation>
</comment>
<dbReference type="PROSITE" id="PS50005">
    <property type="entry name" value="TPR"/>
    <property type="match status" value="1"/>
</dbReference>
<dbReference type="AlphaFoldDB" id="A0AAD9QT13"/>
<dbReference type="Gene3D" id="1.10.287.110">
    <property type="entry name" value="DnaJ domain"/>
    <property type="match status" value="1"/>
</dbReference>
<dbReference type="Proteomes" id="UP001249851">
    <property type="component" value="Unassembled WGS sequence"/>
</dbReference>
<keyword evidence="9" id="KW-1185">Reference proteome</keyword>
<evidence type="ECO:0000256" key="3">
    <source>
        <dbReference type="ARBA" id="ARBA00022824"/>
    </source>
</evidence>
<evidence type="ECO:0000256" key="1">
    <source>
        <dbReference type="ARBA" id="ARBA00004240"/>
    </source>
</evidence>
<dbReference type="CDD" id="cd06257">
    <property type="entry name" value="DnaJ"/>
    <property type="match status" value="1"/>
</dbReference>
<dbReference type="GO" id="GO:0034975">
    <property type="term" value="P:protein folding in endoplasmic reticulum"/>
    <property type="evidence" value="ECO:0007669"/>
    <property type="project" value="TreeGrafter"/>
</dbReference>
<dbReference type="PRINTS" id="PR00625">
    <property type="entry name" value="JDOMAIN"/>
</dbReference>
<reference evidence="8" key="2">
    <citation type="journal article" date="2023" name="Science">
        <title>Genomic signatures of disease resistance in endangered staghorn corals.</title>
        <authorList>
            <person name="Vollmer S.V."/>
            <person name="Selwyn J.D."/>
            <person name="Despard B.A."/>
            <person name="Roesel C.L."/>
        </authorList>
    </citation>
    <scope>NUCLEOTIDE SEQUENCE</scope>
    <source>
        <strain evidence="8">K2</strain>
    </source>
</reference>
<dbReference type="InterPro" id="IPR036869">
    <property type="entry name" value="J_dom_sf"/>
</dbReference>
<keyword evidence="3" id="KW-0256">Endoplasmic reticulum</keyword>
<evidence type="ECO:0000313" key="8">
    <source>
        <dbReference type="EMBL" id="KAK2566571.1"/>
    </source>
</evidence>
<evidence type="ECO:0000256" key="4">
    <source>
        <dbReference type="PROSITE-ProRule" id="PRU00339"/>
    </source>
</evidence>
<dbReference type="InterPro" id="IPR019734">
    <property type="entry name" value="TPR_rpt"/>
</dbReference>
<dbReference type="Pfam" id="PF12895">
    <property type="entry name" value="ANAPC3"/>
    <property type="match status" value="1"/>
</dbReference>
<sequence>MDMGDYPAAIELLGKAIELAPWDSELRMMRADCHKQMGDYIAAISDIKPTTKLVSDNTGAYLQLSELHYDMGELEDALREIRECLKLDPDHKDCFPFYKKMKKLNKQMTSAQDLVNNGEAEAHILNEMYDEAVNDYQQAKNINEHLNKVQEGLERAQKLQKQSKKRDYYKILGLKRSATKKEILKSYRKLAVQWHPDQYKGEDKKKAEKMFIDVAAAKEVLTDPEKRAKYDNGEDPLDPEAQQGGGNPWQHGGFPFGEGFQFKFHFN</sequence>
<feature type="repeat" description="TPR" evidence="4">
    <location>
        <begin position="58"/>
        <end position="91"/>
    </location>
</feature>
<dbReference type="Pfam" id="PF00226">
    <property type="entry name" value="DnaJ"/>
    <property type="match status" value="1"/>
</dbReference>
<dbReference type="GO" id="GO:0051787">
    <property type="term" value="F:misfolded protein binding"/>
    <property type="evidence" value="ECO:0007669"/>
    <property type="project" value="TreeGrafter"/>
</dbReference>
<evidence type="ECO:0000256" key="2">
    <source>
        <dbReference type="ARBA" id="ARBA00022729"/>
    </source>
</evidence>
<feature type="region of interest" description="Disordered" evidence="6">
    <location>
        <begin position="223"/>
        <end position="252"/>
    </location>
</feature>
<accession>A0AAD9QT13</accession>
<organism evidence="8 9">
    <name type="scientific">Acropora cervicornis</name>
    <name type="common">Staghorn coral</name>
    <dbReference type="NCBI Taxonomy" id="6130"/>
    <lineage>
        <taxon>Eukaryota</taxon>
        <taxon>Metazoa</taxon>
        <taxon>Cnidaria</taxon>
        <taxon>Anthozoa</taxon>
        <taxon>Hexacorallia</taxon>
        <taxon>Scleractinia</taxon>
        <taxon>Astrocoeniina</taxon>
        <taxon>Acroporidae</taxon>
        <taxon>Acropora</taxon>
    </lineage>
</organism>
<dbReference type="PROSITE" id="PS50076">
    <property type="entry name" value="DNAJ_2"/>
    <property type="match status" value="1"/>
</dbReference>
<keyword evidence="5" id="KW-0175">Coiled coil</keyword>
<dbReference type="Gene3D" id="1.25.40.10">
    <property type="entry name" value="Tetratricopeptide repeat domain"/>
    <property type="match status" value="1"/>
</dbReference>
<dbReference type="SUPFAM" id="SSF48452">
    <property type="entry name" value="TPR-like"/>
    <property type="match status" value="1"/>
</dbReference>
<feature type="compositionally biased region" description="Basic and acidic residues" evidence="6">
    <location>
        <begin position="223"/>
        <end position="232"/>
    </location>
</feature>
<proteinExistence type="predicted"/>
<reference evidence="8" key="1">
    <citation type="journal article" date="2023" name="G3 (Bethesda)">
        <title>Whole genome assembly and annotation of the endangered Caribbean coral Acropora cervicornis.</title>
        <authorList>
            <person name="Selwyn J.D."/>
            <person name="Vollmer S.V."/>
        </authorList>
    </citation>
    <scope>NUCLEOTIDE SEQUENCE</scope>
    <source>
        <strain evidence="8">K2</strain>
    </source>
</reference>
<evidence type="ECO:0000256" key="6">
    <source>
        <dbReference type="SAM" id="MobiDB-lite"/>
    </source>
</evidence>
<dbReference type="InterPro" id="IPR051727">
    <property type="entry name" value="DnaJ_C3_Co-chaperones"/>
</dbReference>
<dbReference type="PANTHER" id="PTHR44140">
    <property type="entry name" value="LD25575P"/>
    <property type="match status" value="1"/>
</dbReference>
<dbReference type="InterPro" id="IPR011990">
    <property type="entry name" value="TPR-like_helical_dom_sf"/>
</dbReference>
<evidence type="ECO:0000259" key="7">
    <source>
        <dbReference type="PROSITE" id="PS50076"/>
    </source>
</evidence>
<dbReference type="SUPFAM" id="SSF46565">
    <property type="entry name" value="Chaperone J-domain"/>
    <property type="match status" value="1"/>
</dbReference>
<dbReference type="GO" id="GO:0051087">
    <property type="term" value="F:protein-folding chaperone binding"/>
    <property type="evidence" value="ECO:0007669"/>
    <property type="project" value="TreeGrafter"/>
</dbReference>
<gene>
    <name evidence="8" type="ORF">P5673_009202</name>
</gene>
<dbReference type="PROSITE" id="PS50293">
    <property type="entry name" value="TPR_REGION"/>
    <property type="match status" value="1"/>
</dbReference>
<dbReference type="InterPro" id="IPR001623">
    <property type="entry name" value="DnaJ_domain"/>
</dbReference>
<evidence type="ECO:0000256" key="5">
    <source>
        <dbReference type="SAM" id="Coils"/>
    </source>
</evidence>
<feature type="domain" description="J" evidence="7">
    <location>
        <begin position="167"/>
        <end position="234"/>
    </location>
</feature>
<feature type="coiled-coil region" evidence="5">
    <location>
        <begin position="101"/>
        <end position="166"/>
    </location>
</feature>
<evidence type="ECO:0000313" key="9">
    <source>
        <dbReference type="Proteomes" id="UP001249851"/>
    </source>
</evidence>
<protein>
    <submittedName>
        <fullName evidence="8">DnaJ-like protein subfamily C member 3</fullName>
    </submittedName>
</protein>
<dbReference type="EMBL" id="JARQWQ010000016">
    <property type="protein sequence ID" value="KAK2566571.1"/>
    <property type="molecule type" value="Genomic_DNA"/>
</dbReference>
<dbReference type="SMART" id="SM00028">
    <property type="entry name" value="TPR"/>
    <property type="match status" value="3"/>
</dbReference>